<evidence type="ECO:0000313" key="3">
    <source>
        <dbReference type="Proteomes" id="UP000028760"/>
    </source>
</evidence>
<accession>A0A096M9N1</accession>
<dbReference type="OMA" id="GFRVHRC"/>
<proteinExistence type="predicted"/>
<feature type="region of interest" description="Disordered" evidence="1">
    <location>
        <begin position="85"/>
        <end position="110"/>
    </location>
</feature>
<dbReference type="STRING" id="48698.ENSPFOP00000028122"/>
<evidence type="ECO:0000256" key="1">
    <source>
        <dbReference type="SAM" id="MobiDB-lite"/>
    </source>
</evidence>
<sequence>GFTSNSYADVMSGVTKVLQNEGVSCSTIQPEFTSSSSAIRGDEAATFVHREDPCSRPLPQCSLACGKACAASMCCSLLERTEEQTQSVQRSGTGESKEDPQTLVIENTFL</sequence>
<evidence type="ECO:0000313" key="2">
    <source>
        <dbReference type="Ensembl" id="ENSPFOP00000028122.1"/>
    </source>
</evidence>
<reference evidence="3" key="1">
    <citation type="submission" date="2013-10" db="EMBL/GenBank/DDBJ databases">
        <authorList>
            <person name="Schartl M."/>
            <person name="Warren W."/>
        </authorList>
    </citation>
    <scope>NUCLEOTIDE SEQUENCE [LARGE SCALE GENOMIC DNA]</scope>
    <source>
        <strain evidence="3">female</strain>
    </source>
</reference>
<keyword evidence="3" id="KW-1185">Reference proteome</keyword>
<dbReference type="AlphaFoldDB" id="A0A096M9N1"/>
<protein>
    <submittedName>
        <fullName evidence="2">Uncharacterized protein</fullName>
    </submittedName>
</protein>
<organism evidence="2 3">
    <name type="scientific">Poecilia formosa</name>
    <name type="common">Amazon molly</name>
    <name type="synonym">Limia formosa</name>
    <dbReference type="NCBI Taxonomy" id="48698"/>
    <lineage>
        <taxon>Eukaryota</taxon>
        <taxon>Metazoa</taxon>
        <taxon>Chordata</taxon>
        <taxon>Craniata</taxon>
        <taxon>Vertebrata</taxon>
        <taxon>Euteleostomi</taxon>
        <taxon>Actinopterygii</taxon>
        <taxon>Neopterygii</taxon>
        <taxon>Teleostei</taxon>
        <taxon>Neoteleostei</taxon>
        <taxon>Acanthomorphata</taxon>
        <taxon>Ovalentaria</taxon>
        <taxon>Atherinomorphae</taxon>
        <taxon>Cyprinodontiformes</taxon>
        <taxon>Poeciliidae</taxon>
        <taxon>Poeciliinae</taxon>
        <taxon>Poecilia</taxon>
    </lineage>
</organism>
<reference evidence="2" key="3">
    <citation type="submission" date="2025-09" db="UniProtKB">
        <authorList>
            <consortium name="Ensembl"/>
        </authorList>
    </citation>
    <scope>IDENTIFICATION</scope>
</reference>
<dbReference type="EMBL" id="AYCK01029595">
    <property type="status" value="NOT_ANNOTATED_CDS"/>
    <property type="molecule type" value="Genomic_DNA"/>
</dbReference>
<name>A0A096M9N1_POEFO</name>
<dbReference type="Ensembl" id="ENSPFOT00000031400.1">
    <property type="protein sequence ID" value="ENSPFOP00000028122.1"/>
    <property type="gene ID" value="ENSPFOG00000022007.1"/>
</dbReference>
<reference evidence="2" key="2">
    <citation type="submission" date="2025-08" db="UniProtKB">
        <authorList>
            <consortium name="Ensembl"/>
        </authorList>
    </citation>
    <scope>IDENTIFICATION</scope>
</reference>
<feature type="compositionally biased region" description="Polar residues" evidence="1">
    <location>
        <begin position="85"/>
        <end position="94"/>
    </location>
</feature>
<dbReference type="Proteomes" id="UP000028760">
    <property type="component" value="Unassembled WGS sequence"/>
</dbReference>